<dbReference type="Proteomes" id="UP000030686">
    <property type="component" value="Unassembled WGS sequence"/>
</dbReference>
<dbReference type="OrthoDB" id="10578508at2759"/>
<evidence type="ECO:0000313" key="1">
    <source>
        <dbReference type="EMBL" id="CDM32725.1"/>
    </source>
</evidence>
<sequence length="80" mass="9362">MYKSYFYGITLFLTSDESGSPHSTHNFKRNYSRSRLDSVGHKVSKHPFNIVQIASTLINESGSRYHLHKWFHYRDIAGEI</sequence>
<gene>
    <name evidence="1" type="ORF">PROQFM164_S02g002876</name>
</gene>
<organism evidence="1 2">
    <name type="scientific">Penicillium roqueforti (strain FM164)</name>
    <dbReference type="NCBI Taxonomy" id="1365484"/>
    <lineage>
        <taxon>Eukaryota</taxon>
        <taxon>Fungi</taxon>
        <taxon>Dikarya</taxon>
        <taxon>Ascomycota</taxon>
        <taxon>Pezizomycotina</taxon>
        <taxon>Eurotiomycetes</taxon>
        <taxon>Eurotiomycetidae</taxon>
        <taxon>Eurotiales</taxon>
        <taxon>Aspergillaceae</taxon>
        <taxon>Penicillium</taxon>
    </lineage>
</organism>
<protein>
    <submittedName>
        <fullName evidence="1">Genomic scaffold, ProqFM164S02</fullName>
    </submittedName>
</protein>
<name>W6Q8L3_PENRF</name>
<reference evidence="1" key="1">
    <citation type="journal article" date="2014" name="Nat. Commun.">
        <title>Multiple recent horizontal transfers of a large genomic region in cheese making fungi.</title>
        <authorList>
            <person name="Cheeseman K."/>
            <person name="Ropars J."/>
            <person name="Renault P."/>
            <person name="Dupont J."/>
            <person name="Gouzy J."/>
            <person name="Branca A."/>
            <person name="Abraham A.L."/>
            <person name="Ceppi M."/>
            <person name="Conseiller E."/>
            <person name="Debuchy R."/>
            <person name="Malagnac F."/>
            <person name="Goarin A."/>
            <person name="Silar P."/>
            <person name="Lacoste S."/>
            <person name="Sallet E."/>
            <person name="Bensimon A."/>
            <person name="Giraud T."/>
            <person name="Brygoo Y."/>
        </authorList>
    </citation>
    <scope>NUCLEOTIDE SEQUENCE [LARGE SCALE GENOMIC DNA]</scope>
    <source>
        <strain evidence="1">FM164</strain>
    </source>
</reference>
<dbReference type="EMBL" id="HG792016">
    <property type="protein sequence ID" value="CDM32725.1"/>
    <property type="molecule type" value="Genomic_DNA"/>
</dbReference>
<dbReference type="AlphaFoldDB" id="W6Q8L3"/>
<keyword evidence="2" id="KW-1185">Reference proteome</keyword>
<evidence type="ECO:0000313" key="2">
    <source>
        <dbReference type="Proteomes" id="UP000030686"/>
    </source>
</evidence>
<accession>W6Q8L3</accession>
<proteinExistence type="predicted"/>